<name>A0A1F5R1X0_9BACT</name>
<feature type="domain" description="NTP pyrophosphohydrolase MazG-like" evidence="1">
    <location>
        <begin position="159"/>
        <end position="219"/>
    </location>
</feature>
<dbReference type="Pfam" id="PF03819">
    <property type="entry name" value="MazG"/>
    <property type="match status" value="2"/>
</dbReference>
<dbReference type="PANTHER" id="PTHR30522:SF0">
    <property type="entry name" value="NUCLEOSIDE TRIPHOSPHATE PYROPHOSPHOHYDROLASE"/>
    <property type="match status" value="1"/>
</dbReference>
<gene>
    <name evidence="2" type="ORF">A2024_06700</name>
</gene>
<dbReference type="GO" id="GO:0046081">
    <property type="term" value="P:dUTP catabolic process"/>
    <property type="evidence" value="ECO:0007669"/>
    <property type="project" value="TreeGrafter"/>
</dbReference>
<dbReference type="EMBL" id="MFFM01000047">
    <property type="protein sequence ID" value="OGF08468.1"/>
    <property type="molecule type" value="Genomic_DNA"/>
</dbReference>
<protein>
    <submittedName>
        <fullName evidence="2">Nucleoside triphosphate pyrophosphohydrolase</fullName>
    </submittedName>
</protein>
<dbReference type="InterPro" id="IPR004518">
    <property type="entry name" value="MazG-like_dom"/>
</dbReference>
<comment type="caution">
    <text evidence="2">The sequence shown here is derived from an EMBL/GenBank/DDBJ whole genome shotgun (WGS) entry which is preliminary data.</text>
</comment>
<dbReference type="GO" id="GO:0006203">
    <property type="term" value="P:dGTP catabolic process"/>
    <property type="evidence" value="ECO:0007669"/>
    <property type="project" value="TreeGrafter"/>
</dbReference>
<dbReference type="GO" id="GO:0006950">
    <property type="term" value="P:response to stress"/>
    <property type="evidence" value="ECO:0007669"/>
    <property type="project" value="UniProtKB-ARBA"/>
</dbReference>
<dbReference type="AlphaFoldDB" id="A0A1F5R1X0"/>
<feature type="domain" description="NTP pyrophosphohydrolase MazG-like" evidence="1">
    <location>
        <begin position="20"/>
        <end position="93"/>
    </location>
</feature>
<dbReference type="PANTHER" id="PTHR30522">
    <property type="entry name" value="NUCLEOSIDE TRIPHOSPHATE PYROPHOSPHOHYDROLASE"/>
    <property type="match status" value="1"/>
</dbReference>
<dbReference type="GO" id="GO:0046076">
    <property type="term" value="P:dTTP catabolic process"/>
    <property type="evidence" value="ECO:0007669"/>
    <property type="project" value="TreeGrafter"/>
</dbReference>
<dbReference type="NCBIfam" id="TIGR00444">
    <property type="entry name" value="mazG"/>
    <property type="match status" value="1"/>
</dbReference>
<organism evidence="2 3">
    <name type="scientific">Candidatus Edwardsbacteria bacterium GWF2_54_11</name>
    <dbReference type="NCBI Taxonomy" id="1817851"/>
    <lineage>
        <taxon>Bacteria</taxon>
        <taxon>Candidatus Edwardsiibacteriota</taxon>
    </lineage>
</organism>
<reference evidence="2 3" key="1">
    <citation type="journal article" date="2016" name="Nat. Commun.">
        <title>Thousands of microbial genomes shed light on interconnected biogeochemical processes in an aquifer system.</title>
        <authorList>
            <person name="Anantharaman K."/>
            <person name="Brown C.T."/>
            <person name="Hug L.A."/>
            <person name="Sharon I."/>
            <person name="Castelle C.J."/>
            <person name="Probst A.J."/>
            <person name="Thomas B.C."/>
            <person name="Singh A."/>
            <person name="Wilkins M.J."/>
            <person name="Karaoz U."/>
            <person name="Brodie E.L."/>
            <person name="Williams K.H."/>
            <person name="Hubbard S.S."/>
            <person name="Banfield J.F."/>
        </authorList>
    </citation>
    <scope>NUCLEOTIDE SEQUENCE [LARGE SCALE GENOMIC DNA]</scope>
</reference>
<dbReference type="CDD" id="cd11528">
    <property type="entry name" value="NTP-PPase_MazG_Nterm"/>
    <property type="match status" value="1"/>
</dbReference>
<dbReference type="FunFam" id="1.10.287.1080:FF:000003">
    <property type="entry name" value="Nucleoside triphosphate pyrophosphohydrolase"/>
    <property type="match status" value="1"/>
</dbReference>
<dbReference type="InterPro" id="IPR048011">
    <property type="entry name" value="NTP-PPase_MazG-like_C"/>
</dbReference>
<dbReference type="GO" id="GO:0046061">
    <property type="term" value="P:dATP catabolic process"/>
    <property type="evidence" value="ECO:0007669"/>
    <property type="project" value="TreeGrafter"/>
</dbReference>
<evidence type="ECO:0000313" key="3">
    <source>
        <dbReference type="Proteomes" id="UP000177230"/>
    </source>
</evidence>
<evidence type="ECO:0000259" key="1">
    <source>
        <dbReference type="Pfam" id="PF03819"/>
    </source>
</evidence>
<sequence>MVSLFARLRAPGGCPWDRAQDHRTLKPYIIEEAYEVVEAIEENDPKKLQEELGDLLGQVIFHAQIAREAGLFGIQEVIAGQMEKMTRRHPHIFAKTKVKDAAEVLLNWEEIKYREKKKDRPSALDGVPKHLPALLKAHRIQDKAARLGFDWEHIDGAFAKLEEELEEFSRAYAGGRKKEITDELGDILFTLVNLSRFLNVDPEGALRGTIDKFTSRFQHIERSLKKSKKSFKEVSLDEMEALWQQSKKIKKGKR</sequence>
<dbReference type="GO" id="GO:0046047">
    <property type="term" value="P:TTP catabolic process"/>
    <property type="evidence" value="ECO:0007669"/>
    <property type="project" value="TreeGrafter"/>
</dbReference>
<dbReference type="InterPro" id="IPR011551">
    <property type="entry name" value="NTP_PyrPHydrolase_MazG"/>
</dbReference>
<dbReference type="InterPro" id="IPR048015">
    <property type="entry name" value="NTP-PPase_MazG-like_N"/>
</dbReference>
<dbReference type="NCBIfam" id="NF007113">
    <property type="entry name" value="PRK09562.1"/>
    <property type="match status" value="1"/>
</dbReference>
<dbReference type="GO" id="GO:0047429">
    <property type="term" value="F:nucleoside triphosphate diphosphatase activity"/>
    <property type="evidence" value="ECO:0007669"/>
    <property type="project" value="InterPro"/>
</dbReference>
<dbReference type="Gene3D" id="1.10.287.1080">
    <property type="entry name" value="MazG-like"/>
    <property type="match status" value="2"/>
</dbReference>
<dbReference type="FunFam" id="1.10.287.1080:FF:000001">
    <property type="entry name" value="Nucleoside triphosphate pyrophosphohydrolase"/>
    <property type="match status" value="1"/>
</dbReference>
<dbReference type="GO" id="GO:0046052">
    <property type="term" value="P:UTP catabolic process"/>
    <property type="evidence" value="ECO:0007669"/>
    <property type="project" value="TreeGrafter"/>
</dbReference>
<evidence type="ECO:0000313" key="2">
    <source>
        <dbReference type="EMBL" id="OGF08468.1"/>
    </source>
</evidence>
<dbReference type="CDD" id="cd11529">
    <property type="entry name" value="NTP-PPase_MazG_Cterm"/>
    <property type="match status" value="1"/>
</dbReference>
<dbReference type="SUPFAM" id="SSF101386">
    <property type="entry name" value="all-alpha NTP pyrophosphatases"/>
    <property type="match status" value="2"/>
</dbReference>
<accession>A0A1F5R1X0</accession>
<dbReference type="Proteomes" id="UP000177230">
    <property type="component" value="Unassembled WGS sequence"/>
</dbReference>
<keyword evidence="2" id="KW-0378">Hydrolase</keyword>
<proteinExistence type="predicted"/>